<name>A0A3P3RHC0_9EURY</name>
<protein>
    <submittedName>
        <fullName evidence="2">Uncharacterized protein</fullName>
    </submittedName>
</protein>
<reference evidence="2 3" key="1">
    <citation type="submission" date="2018-11" db="EMBL/GenBank/DDBJ databases">
        <title>Taxonoimc description of Halomarina strain SPP-AMP-1.</title>
        <authorList>
            <person name="Pal Y."/>
            <person name="Srinivasana K."/>
            <person name="Verma A."/>
            <person name="Kumar P."/>
        </authorList>
    </citation>
    <scope>NUCLEOTIDE SEQUENCE [LARGE SCALE GENOMIC DNA]</scope>
    <source>
        <strain evidence="2 3">SPP-AMP-1</strain>
    </source>
</reference>
<keyword evidence="1" id="KW-1133">Transmembrane helix</keyword>
<organism evidence="2 3">
    <name type="scientific">Halocatena pleomorpha</name>
    <dbReference type="NCBI Taxonomy" id="1785090"/>
    <lineage>
        <taxon>Archaea</taxon>
        <taxon>Methanobacteriati</taxon>
        <taxon>Methanobacteriota</taxon>
        <taxon>Stenosarchaea group</taxon>
        <taxon>Halobacteria</taxon>
        <taxon>Halobacteriales</taxon>
        <taxon>Natronomonadaceae</taxon>
        <taxon>Halocatena</taxon>
    </lineage>
</organism>
<feature type="transmembrane region" description="Helical" evidence="1">
    <location>
        <begin position="6"/>
        <end position="29"/>
    </location>
</feature>
<evidence type="ECO:0000256" key="1">
    <source>
        <dbReference type="SAM" id="Phobius"/>
    </source>
</evidence>
<keyword evidence="1" id="KW-0472">Membrane</keyword>
<keyword evidence="3" id="KW-1185">Reference proteome</keyword>
<dbReference type="RefSeq" id="WP_124954062.1">
    <property type="nucleotide sequence ID" value="NZ_RRCH01000010.1"/>
</dbReference>
<evidence type="ECO:0000313" key="3">
    <source>
        <dbReference type="Proteomes" id="UP000282322"/>
    </source>
</evidence>
<gene>
    <name evidence="2" type="ORF">EIK79_05170</name>
</gene>
<keyword evidence="1" id="KW-0812">Transmembrane</keyword>
<evidence type="ECO:0000313" key="2">
    <source>
        <dbReference type="EMBL" id="RRJ32160.1"/>
    </source>
</evidence>
<feature type="transmembrane region" description="Helical" evidence="1">
    <location>
        <begin position="64"/>
        <end position="83"/>
    </location>
</feature>
<feature type="transmembrane region" description="Helical" evidence="1">
    <location>
        <begin position="41"/>
        <end position="58"/>
    </location>
</feature>
<comment type="caution">
    <text evidence="2">The sequence shown here is derived from an EMBL/GenBank/DDBJ whole genome shotgun (WGS) entry which is preliminary data.</text>
</comment>
<proteinExistence type="predicted"/>
<accession>A0A3P3RHC0</accession>
<dbReference type="AlphaFoldDB" id="A0A3P3RHC0"/>
<sequence length="101" mass="11192">MFSFLFVTLTLDSLFLGTGLFTLCIGFALESVRTRNSRAGVLSIVCAVGFVSIMGGFVSSITVATYILLAAQVGGMVFFALFFRHWLRSLSRPLPERDRRF</sequence>
<dbReference type="Proteomes" id="UP000282322">
    <property type="component" value="Unassembled WGS sequence"/>
</dbReference>
<dbReference type="EMBL" id="RRCH01000010">
    <property type="protein sequence ID" value="RRJ32160.1"/>
    <property type="molecule type" value="Genomic_DNA"/>
</dbReference>